<feature type="region of interest" description="Disordered" evidence="1">
    <location>
        <begin position="1"/>
        <end position="33"/>
    </location>
</feature>
<evidence type="ECO:0000313" key="4">
    <source>
        <dbReference type="EMBL" id="TXG62425.1"/>
    </source>
</evidence>
<protein>
    <recommendedName>
        <fullName evidence="6">DUF4283 domain-containing protein</fullName>
    </recommendedName>
</protein>
<dbReference type="EMBL" id="VAHF01000004">
    <property type="protein sequence ID" value="TXG62425.1"/>
    <property type="molecule type" value="Genomic_DNA"/>
</dbReference>
<dbReference type="InterPro" id="IPR040256">
    <property type="entry name" value="At4g02000-like"/>
</dbReference>
<sequence>MEKMGSNWKETDTRISRVKNAAEEKASRDEDEVVREIVEESGTDGKEDVEKCLVRKVLSGKKVNKDAFKGLIEQIWSPFGQVEVELVRDNTFMFYFDNRDDRNQVWQRGPWHFGNNLIALEKPLGLGNISNLGFNRADFWIQIHDIPIGCMNRKMAKWLAEQLGEVLDIPAESRECWGKFMRVRVRIDISKPLKRWLKLKSGLSDEVFTLGLKYEKLPDFCFAYGRIGHGIKECVDEAARILALDGSQTKFGSWLKAPIIEKSKIRTSSFMYGSSSDRSKSIGASRDTTGEGSVSLRPKSQASQKVETTTKVAAEKRATKEDPQLNLNAEKVVGPQIADVMWVDGPGLGILGPPKDITQPNSDSLPSSYNALVAINSPGPSLAKGIARPNQERQESSQILLGNLENTGMLTHL</sequence>
<organism evidence="4 5">
    <name type="scientific">Acer yangbiense</name>
    <dbReference type="NCBI Taxonomy" id="1000413"/>
    <lineage>
        <taxon>Eukaryota</taxon>
        <taxon>Viridiplantae</taxon>
        <taxon>Streptophyta</taxon>
        <taxon>Embryophyta</taxon>
        <taxon>Tracheophyta</taxon>
        <taxon>Spermatophyta</taxon>
        <taxon>Magnoliopsida</taxon>
        <taxon>eudicotyledons</taxon>
        <taxon>Gunneridae</taxon>
        <taxon>Pentapetalae</taxon>
        <taxon>rosids</taxon>
        <taxon>malvids</taxon>
        <taxon>Sapindales</taxon>
        <taxon>Sapindaceae</taxon>
        <taxon>Hippocastanoideae</taxon>
        <taxon>Acereae</taxon>
        <taxon>Acer</taxon>
    </lineage>
</organism>
<dbReference type="Pfam" id="PF14111">
    <property type="entry name" value="DUF4283"/>
    <property type="match status" value="1"/>
</dbReference>
<dbReference type="PANTHER" id="PTHR31286:SF167">
    <property type="entry name" value="OS09G0268800 PROTEIN"/>
    <property type="match status" value="1"/>
</dbReference>
<dbReference type="Proteomes" id="UP000323000">
    <property type="component" value="Chromosome 4"/>
</dbReference>
<keyword evidence="5" id="KW-1185">Reference proteome</keyword>
<dbReference type="InterPro" id="IPR025836">
    <property type="entry name" value="Zn_knuckle_CX2CX4HX4C"/>
</dbReference>
<evidence type="ECO:0000256" key="1">
    <source>
        <dbReference type="SAM" id="MobiDB-lite"/>
    </source>
</evidence>
<evidence type="ECO:0000259" key="2">
    <source>
        <dbReference type="Pfam" id="PF14111"/>
    </source>
</evidence>
<dbReference type="OrthoDB" id="1750469at2759"/>
<feature type="region of interest" description="Disordered" evidence="1">
    <location>
        <begin position="271"/>
        <end position="308"/>
    </location>
</feature>
<gene>
    <name evidence="4" type="ORF">EZV62_009419</name>
</gene>
<evidence type="ECO:0008006" key="6">
    <source>
        <dbReference type="Google" id="ProtNLM"/>
    </source>
</evidence>
<evidence type="ECO:0000259" key="3">
    <source>
        <dbReference type="Pfam" id="PF14392"/>
    </source>
</evidence>
<dbReference type="AlphaFoldDB" id="A0A5C7HZZ0"/>
<dbReference type="InterPro" id="IPR025558">
    <property type="entry name" value="DUF4283"/>
</dbReference>
<feature type="compositionally biased region" description="Polar residues" evidence="1">
    <location>
        <begin position="286"/>
        <end position="308"/>
    </location>
</feature>
<evidence type="ECO:0000313" key="5">
    <source>
        <dbReference type="Proteomes" id="UP000323000"/>
    </source>
</evidence>
<comment type="caution">
    <text evidence="4">The sequence shown here is derived from an EMBL/GenBank/DDBJ whole genome shotgun (WGS) entry which is preliminary data.</text>
</comment>
<name>A0A5C7HZZ0_9ROSI</name>
<feature type="domain" description="Zinc knuckle CX2CX4HX4C" evidence="3">
    <location>
        <begin position="187"/>
        <end position="234"/>
    </location>
</feature>
<dbReference type="PANTHER" id="PTHR31286">
    <property type="entry name" value="GLYCINE-RICH CELL WALL STRUCTURAL PROTEIN 1.8-LIKE"/>
    <property type="match status" value="1"/>
</dbReference>
<reference evidence="5" key="1">
    <citation type="journal article" date="2019" name="Gigascience">
        <title>De novo genome assembly of the endangered Acer yangbiense, a plant species with extremely small populations endemic to Yunnan Province, China.</title>
        <authorList>
            <person name="Yang J."/>
            <person name="Wariss H.M."/>
            <person name="Tao L."/>
            <person name="Zhang R."/>
            <person name="Yun Q."/>
            <person name="Hollingsworth P."/>
            <person name="Dao Z."/>
            <person name="Luo G."/>
            <person name="Guo H."/>
            <person name="Ma Y."/>
            <person name="Sun W."/>
        </authorList>
    </citation>
    <scope>NUCLEOTIDE SEQUENCE [LARGE SCALE GENOMIC DNA]</scope>
    <source>
        <strain evidence="5">cv. Malutang</strain>
    </source>
</reference>
<dbReference type="Pfam" id="PF14392">
    <property type="entry name" value="zf-CCHC_4"/>
    <property type="match status" value="1"/>
</dbReference>
<proteinExistence type="predicted"/>
<feature type="domain" description="DUF4283" evidence="2">
    <location>
        <begin position="46"/>
        <end position="122"/>
    </location>
</feature>
<accession>A0A5C7HZZ0</accession>